<keyword evidence="4" id="KW-1185">Reference proteome</keyword>
<evidence type="ECO:0000313" key="4">
    <source>
        <dbReference type="Proteomes" id="UP000199585"/>
    </source>
</evidence>
<reference evidence="3 4" key="1">
    <citation type="submission" date="2016-10" db="EMBL/GenBank/DDBJ databases">
        <authorList>
            <person name="de Groot N.N."/>
        </authorList>
    </citation>
    <scope>NUCLEOTIDE SEQUENCE [LARGE SCALE GENOMIC DNA]</scope>
    <source>
        <strain evidence="3 4">DSM 16213</strain>
    </source>
</reference>
<evidence type="ECO:0000256" key="1">
    <source>
        <dbReference type="SAM" id="SignalP"/>
    </source>
</evidence>
<evidence type="ECO:0000313" key="3">
    <source>
        <dbReference type="EMBL" id="SEN25723.1"/>
    </source>
</evidence>
<evidence type="ECO:0000259" key="2">
    <source>
        <dbReference type="Pfam" id="PF09832"/>
    </source>
</evidence>
<proteinExistence type="predicted"/>
<feature type="signal peptide" evidence="1">
    <location>
        <begin position="1"/>
        <end position="24"/>
    </location>
</feature>
<dbReference type="InterPro" id="IPR018637">
    <property type="entry name" value="DUF2059"/>
</dbReference>
<dbReference type="STRING" id="245187.SAMN04488003_11220"/>
<feature type="domain" description="DUF2059" evidence="2">
    <location>
        <begin position="98"/>
        <end position="155"/>
    </location>
</feature>
<dbReference type="RefSeq" id="WP_245731475.1">
    <property type="nucleotide sequence ID" value="NZ_FOCI01000012.1"/>
</dbReference>
<organism evidence="3 4">
    <name type="scientific">Loktanella fryxellensis</name>
    <dbReference type="NCBI Taxonomy" id="245187"/>
    <lineage>
        <taxon>Bacteria</taxon>
        <taxon>Pseudomonadati</taxon>
        <taxon>Pseudomonadota</taxon>
        <taxon>Alphaproteobacteria</taxon>
        <taxon>Rhodobacterales</taxon>
        <taxon>Roseobacteraceae</taxon>
        <taxon>Loktanella</taxon>
    </lineage>
</organism>
<name>A0A1H8F1U9_9RHOB</name>
<gene>
    <name evidence="3" type="ORF">SAMN04488003_11220</name>
</gene>
<feature type="chain" id="PRO_5011634350" description="DUF2059 domain-containing protein" evidence="1">
    <location>
        <begin position="25"/>
        <end position="295"/>
    </location>
</feature>
<dbReference type="AlphaFoldDB" id="A0A1H8F1U9"/>
<sequence length="295" mass="30993">MPHARTPFLIAALFGMALAGPSLAQSQTPGQMPTPVPETAQPDGDAQAALFAALGLPEMLEIMRDEGIAYGDEIAADLLGGSGGADWDATVTGIYDVDRMRGGVAAALTASLDGADVDAMLAFFTSDLGVEIVGLETSARRALLDEVVDQAAKDAGALARAEQTARADLVGDYIATNDLIETNVVGAMNANYAFYMGLQDGGAFGNDLTEDQILSDVYAQEPEIRATTTDWVYGFLMLAYQPLSDEDLQSYIAFSDSAAGRALNAAMFDAFDQMFVTISRELGRASAMAMAGQDI</sequence>
<dbReference type="Pfam" id="PF09832">
    <property type="entry name" value="DUF2059"/>
    <property type="match status" value="1"/>
</dbReference>
<dbReference type="EMBL" id="FOCI01000012">
    <property type="protein sequence ID" value="SEN25723.1"/>
    <property type="molecule type" value="Genomic_DNA"/>
</dbReference>
<accession>A0A1H8F1U9</accession>
<protein>
    <recommendedName>
        <fullName evidence="2">DUF2059 domain-containing protein</fullName>
    </recommendedName>
</protein>
<keyword evidence="1" id="KW-0732">Signal</keyword>
<dbReference type="Proteomes" id="UP000199585">
    <property type="component" value="Unassembled WGS sequence"/>
</dbReference>